<dbReference type="GO" id="GO:0006465">
    <property type="term" value="P:signal peptide processing"/>
    <property type="evidence" value="ECO:0007669"/>
    <property type="project" value="InterPro"/>
</dbReference>
<dbReference type="InterPro" id="IPR019757">
    <property type="entry name" value="Pept_S26A_signal_pept_1_Lys-AS"/>
</dbReference>
<dbReference type="InterPro" id="IPR000223">
    <property type="entry name" value="Pept_S26A_signal_pept_1"/>
</dbReference>
<dbReference type="PROSITE" id="PS00761">
    <property type="entry name" value="SPASE_I_3"/>
    <property type="match status" value="1"/>
</dbReference>
<keyword evidence="6" id="KW-0472">Membrane</keyword>
<proteinExistence type="inferred from homology"/>
<dbReference type="PANTHER" id="PTHR43390:SF1">
    <property type="entry name" value="CHLOROPLAST PROCESSING PEPTIDASE"/>
    <property type="match status" value="1"/>
</dbReference>
<keyword evidence="6" id="KW-1133">Transmembrane helix</keyword>
<evidence type="ECO:0000256" key="6">
    <source>
        <dbReference type="RuleBase" id="RU362042"/>
    </source>
</evidence>
<reference evidence="8" key="1">
    <citation type="submission" date="2016-04" db="EMBL/GenBank/DDBJ databases">
        <authorList>
            <person name="Evans L.H."/>
            <person name="Alamgir A."/>
            <person name="Owens N."/>
            <person name="Weber N.D."/>
            <person name="Virtaneva K."/>
            <person name="Barbian K."/>
            <person name="Babar A."/>
            <person name="Rosenke K."/>
        </authorList>
    </citation>
    <scope>NUCLEOTIDE SEQUENCE</scope>
    <source>
        <strain evidence="8">86</strain>
    </source>
</reference>
<evidence type="ECO:0000313" key="8">
    <source>
        <dbReference type="EMBL" id="SBV99580.1"/>
    </source>
</evidence>
<feature type="domain" description="Peptidase S26" evidence="7">
    <location>
        <begin position="8"/>
        <end position="180"/>
    </location>
</feature>
<dbReference type="NCBIfam" id="TIGR02227">
    <property type="entry name" value="sigpep_I_bact"/>
    <property type="match status" value="1"/>
</dbReference>
<evidence type="ECO:0000256" key="1">
    <source>
        <dbReference type="ARBA" id="ARBA00000677"/>
    </source>
</evidence>
<dbReference type="EC" id="3.4.21.89" evidence="3 6"/>
<dbReference type="InterPro" id="IPR019533">
    <property type="entry name" value="Peptidase_S26"/>
</dbReference>
<evidence type="ECO:0000259" key="7">
    <source>
        <dbReference type="Pfam" id="PF10502"/>
    </source>
</evidence>
<evidence type="ECO:0000256" key="5">
    <source>
        <dbReference type="PIRSR" id="PIRSR600223-1"/>
    </source>
</evidence>
<dbReference type="PANTHER" id="PTHR43390">
    <property type="entry name" value="SIGNAL PEPTIDASE I"/>
    <property type="match status" value="1"/>
</dbReference>
<evidence type="ECO:0000256" key="3">
    <source>
        <dbReference type="ARBA" id="ARBA00013208"/>
    </source>
</evidence>
<comment type="similarity">
    <text evidence="2 6">Belongs to the peptidase S26 family.</text>
</comment>
<dbReference type="PROSITE" id="PS00760">
    <property type="entry name" value="SPASE_I_2"/>
    <property type="match status" value="1"/>
</dbReference>
<feature type="active site" evidence="5">
    <location>
        <position position="38"/>
    </location>
</feature>
<evidence type="ECO:0000256" key="2">
    <source>
        <dbReference type="ARBA" id="ARBA00009370"/>
    </source>
</evidence>
<dbReference type="GO" id="GO:0009003">
    <property type="term" value="F:signal peptidase activity"/>
    <property type="evidence" value="ECO:0007669"/>
    <property type="project" value="UniProtKB-EC"/>
</dbReference>
<dbReference type="InterPro" id="IPR019758">
    <property type="entry name" value="Pept_S26A_signal_pept_1_CS"/>
</dbReference>
<keyword evidence="6" id="KW-0645">Protease</keyword>
<organism evidence="8">
    <name type="scientific">uncultured delta proteobacterium</name>
    <dbReference type="NCBI Taxonomy" id="34034"/>
    <lineage>
        <taxon>Bacteria</taxon>
        <taxon>Deltaproteobacteria</taxon>
        <taxon>environmental samples</taxon>
    </lineage>
</organism>
<feature type="active site" evidence="5">
    <location>
        <position position="93"/>
    </location>
</feature>
<keyword evidence="4 6" id="KW-0378">Hydrolase</keyword>
<name>A0A212JJK0_9DELT</name>
<dbReference type="Gene3D" id="2.10.109.10">
    <property type="entry name" value="Umud Fragment, subunit A"/>
    <property type="match status" value="1"/>
</dbReference>
<dbReference type="SUPFAM" id="SSF51306">
    <property type="entry name" value="LexA/Signal peptidase"/>
    <property type="match status" value="1"/>
</dbReference>
<dbReference type="GO" id="GO:0004252">
    <property type="term" value="F:serine-type endopeptidase activity"/>
    <property type="evidence" value="ECO:0007669"/>
    <property type="project" value="InterPro"/>
</dbReference>
<evidence type="ECO:0000256" key="4">
    <source>
        <dbReference type="ARBA" id="ARBA00022801"/>
    </source>
</evidence>
<feature type="transmembrane region" description="Helical" evidence="6">
    <location>
        <begin position="12"/>
        <end position="32"/>
    </location>
</feature>
<accession>A0A212JJK0</accession>
<protein>
    <recommendedName>
        <fullName evidence="3 6">Signal peptidase I</fullName>
        <ecNumber evidence="3 6">3.4.21.89</ecNumber>
    </recommendedName>
</protein>
<dbReference type="GO" id="GO:0016020">
    <property type="term" value="C:membrane"/>
    <property type="evidence" value="ECO:0007669"/>
    <property type="project" value="UniProtKB-SubCell"/>
</dbReference>
<sequence>MKQKNVIWEYTEILIVALILAMIIRAFFVQAFKIPSGSMMETLQEGDYLLVTRFNYDIKVPFTDISIFGTGDPQHGDIIVFRYPKDPSVNYIKRVIGLPGDTIEIKNKQVFRNGKPIKEPYTRFSKPWSNIPGADTMGRVTVPPDHLFCMGDNRDDSADSREWGFVPRENIQGKAWVIYWSWQSLTDIRWGRIGTFLYPDESITSQ</sequence>
<dbReference type="AlphaFoldDB" id="A0A212JJK0"/>
<dbReference type="InterPro" id="IPR036286">
    <property type="entry name" value="LexA/Signal_pep-like_sf"/>
</dbReference>
<dbReference type="PRINTS" id="PR00727">
    <property type="entry name" value="LEADERPTASE"/>
</dbReference>
<gene>
    <name evidence="8" type="ORF">KL86DPRO_11624</name>
</gene>
<dbReference type="EMBL" id="FLUQ01000001">
    <property type="protein sequence ID" value="SBV99580.1"/>
    <property type="molecule type" value="Genomic_DNA"/>
</dbReference>
<comment type="subcellular location">
    <subcellularLocation>
        <location evidence="6">Membrane</location>
        <topology evidence="6">Single-pass type II membrane protein</topology>
    </subcellularLocation>
</comment>
<dbReference type="Pfam" id="PF10502">
    <property type="entry name" value="Peptidase_S26"/>
    <property type="match status" value="1"/>
</dbReference>
<comment type="catalytic activity">
    <reaction evidence="1 6">
        <text>Cleavage of hydrophobic, N-terminal signal or leader sequences from secreted and periplasmic proteins.</text>
        <dbReference type="EC" id="3.4.21.89"/>
    </reaction>
</comment>
<keyword evidence="6" id="KW-0812">Transmembrane</keyword>
<dbReference type="CDD" id="cd06530">
    <property type="entry name" value="S26_SPase_I"/>
    <property type="match status" value="1"/>
</dbReference>